<comment type="caution">
    <text evidence="1">The sequence shown here is derived from an EMBL/GenBank/DDBJ whole genome shotgun (WGS) entry which is preliminary data.</text>
</comment>
<evidence type="ECO:0000313" key="2">
    <source>
        <dbReference type="Proteomes" id="UP001054945"/>
    </source>
</evidence>
<gene>
    <name evidence="1" type="ORF">CEXT_184961</name>
</gene>
<dbReference type="EMBL" id="BPLR01010886">
    <property type="protein sequence ID" value="GIY42717.1"/>
    <property type="molecule type" value="Genomic_DNA"/>
</dbReference>
<protein>
    <submittedName>
        <fullName evidence="1">Uncharacterized protein</fullName>
    </submittedName>
</protein>
<sequence>MWFIALNLQLLSIPQHRQRLYFAHSRQLQNSTEFRNQNTASRAKQNFHPGSSIGFRCIKLPRSNYGRNKIYHSRTLLYWLSHNCSLSHRTQIRRQIWIPEIFVGTRTTHHLLSAIKPREFENCCQTNAFKLMPFASR</sequence>
<dbReference type="Proteomes" id="UP001054945">
    <property type="component" value="Unassembled WGS sequence"/>
</dbReference>
<name>A0AAV4TD03_CAEEX</name>
<keyword evidence="2" id="KW-1185">Reference proteome</keyword>
<evidence type="ECO:0000313" key="1">
    <source>
        <dbReference type="EMBL" id="GIY42717.1"/>
    </source>
</evidence>
<organism evidence="1 2">
    <name type="scientific">Caerostris extrusa</name>
    <name type="common">Bark spider</name>
    <name type="synonym">Caerostris bankana</name>
    <dbReference type="NCBI Taxonomy" id="172846"/>
    <lineage>
        <taxon>Eukaryota</taxon>
        <taxon>Metazoa</taxon>
        <taxon>Ecdysozoa</taxon>
        <taxon>Arthropoda</taxon>
        <taxon>Chelicerata</taxon>
        <taxon>Arachnida</taxon>
        <taxon>Araneae</taxon>
        <taxon>Araneomorphae</taxon>
        <taxon>Entelegynae</taxon>
        <taxon>Araneoidea</taxon>
        <taxon>Araneidae</taxon>
        <taxon>Caerostris</taxon>
    </lineage>
</organism>
<accession>A0AAV4TD03</accession>
<proteinExistence type="predicted"/>
<dbReference type="AlphaFoldDB" id="A0AAV4TD03"/>
<reference evidence="1 2" key="1">
    <citation type="submission" date="2021-06" db="EMBL/GenBank/DDBJ databases">
        <title>Caerostris extrusa draft genome.</title>
        <authorList>
            <person name="Kono N."/>
            <person name="Arakawa K."/>
        </authorList>
    </citation>
    <scope>NUCLEOTIDE SEQUENCE [LARGE SCALE GENOMIC DNA]</scope>
</reference>